<evidence type="ECO:0000256" key="1">
    <source>
        <dbReference type="PROSITE-ProRule" id="PRU00339"/>
    </source>
</evidence>
<dbReference type="Pfam" id="PF13424">
    <property type="entry name" value="TPR_12"/>
    <property type="match status" value="3"/>
</dbReference>
<dbReference type="Proteomes" id="UP000054466">
    <property type="component" value="Unassembled WGS sequence"/>
</dbReference>
<dbReference type="PROSITE" id="PS50005">
    <property type="entry name" value="TPR"/>
    <property type="match status" value="3"/>
</dbReference>
<dbReference type="InterPro" id="IPR019734">
    <property type="entry name" value="TPR_rpt"/>
</dbReference>
<dbReference type="InterPro" id="IPR011990">
    <property type="entry name" value="TPR-like_helical_dom_sf"/>
</dbReference>
<dbReference type="SUPFAM" id="SSF48452">
    <property type="entry name" value="TPR-like"/>
    <property type="match status" value="2"/>
</dbReference>
<dbReference type="STRING" id="569365.A0A0D2CFA2"/>
<dbReference type="VEuPathDB" id="FungiDB:PV07_05581"/>
<evidence type="ECO:0000256" key="2">
    <source>
        <dbReference type="SAM" id="MobiDB-lite"/>
    </source>
</evidence>
<dbReference type="InterPro" id="IPR027417">
    <property type="entry name" value="P-loop_NTPase"/>
</dbReference>
<reference evidence="4 5" key="1">
    <citation type="submission" date="2015-01" db="EMBL/GenBank/DDBJ databases">
        <title>The Genome Sequence of Cladophialophora immunda CBS83496.</title>
        <authorList>
            <consortium name="The Broad Institute Genomics Platform"/>
            <person name="Cuomo C."/>
            <person name="de Hoog S."/>
            <person name="Gorbushina A."/>
            <person name="Stielow B."/>
            <person name="Teixiera M."/>
            <person name="Abouelleil A."/>
            <person name="Chapman S.B."/>
            <person name="Priest M."/>
            <person name="Young S.K."/>
            <person name="Wortman J."/>
            <person name="Nusbaum C."/>
            <person name="Birren B."/>
        </authorList>
    </citation>
    <scope>NUCLEOTIDE SEQUENCE [LARGE SCALE GENOMIC DNA]</scope>
    <source>
        <strain evidence="4 5">CBS 83496</strain>
    </source>
</reference>
<feature type="domain" description="Heterokaryon incompatibility" evidence="3">
    <location>
        <begin position="25"/>
        <end position="147"/>
    </location>
</feature>
<dbReference type="AlphaFoldDB" id="A0A0D2CFA2"/>
<keyword evidence="1" id="KW-0802">TPR repeat</keyword>
<accession>A0A0D2CFA2</accession>
<keyword evidence="5" id="KW-1185">Reference proteome</keyword>
<dbReference type="OrthoDB" id="4161066at2759"/>
<sequence length="986" mass="111907">MRLLERRPDGNLVFRESTDNDLLAYAILSHTWLINNNEEVSFQDVEAGTGKSKAGWRKIQFCADKAAADGLRYFWIDTCCIDKKNSTELYKAVNSMFRWYQNAARCYVYLSDVSVQDGKALLQQGICHWEAAYRKSRWFTRGWTLQELLAPTSVDFFSSEGEKLGSKVSLEGIIHDITGIPRIALRGKPLGDFSRNERMSWASNRHTREAEDEAYSLIGIFDVSMPLIYGEGKEKAHKRLLEEIDKTYRGYDSDQFAVRFDVSAIPEAVQFLVIEYVRRYKEKYTAIFWVNAKDEDTIKLSFRDIAKYILEQQMGRSSTSTLTSLDLNGNLDQVIAAVKTWLNLQRNTGWLMIYDNYDNPRIAGNRDRSAVDIRKFLPRGDHGSIIITTRSAQVSQGRRIHIQKLQNIHDGLEILSNTSKRENIENDCGAVALVKELDGLPLALSAAGAYLEHVTTSFSDYLRLYNESWLKLQMTSPQLSSYEDRSLYTTWQITFDRIEQQNAASAKLLKWWAYFDRQDVWLELLRHAKSSGDEGIQNLTEDELNFNEAVALLCSFGLVSADRSVQQQSGTGGYSVHSCVHSWTVSVLNKEWDGELARLALTCVALEVPSTNEKDRWLLQRRLLPHALRQDVFIAEGKVDVGELDWAFYNLGIIYFDQGKLAEAEKMYIRALQSYEEACGPDHTSTLDTVNNLGLLYADQGKLGKAERMYIRALKGYEEVLGPDHISTLDTVNNLGNLYAYQGKLAKAEKMCIRALQGKEKTLGPDHISTLDTVNNLGNLYVYQGELAEAEKMYIRALQGKERALGPDHISTLSMVNNLGNLYKNRGKRAEAEKMYIRALQGKEKARGPDHTSTLDTVHNLGLLYADQGELAEAEKMYSRALQGYEAALGVELMRSYMPALNTMIAFGDLYSRTDRRNMARVMYTRALSGYIAIQGPSSEWCGKIKHRLQALQLPSAEPETLDEQNGTGKPGTRSRPRRDFRKPRT</sequence>
<dbReference type="EMBL" id="KN847042">
    <property type="protein sequence ID" value="KIW29793.1"/>
    <property type="molecule type" value="Genomic_DNA"/>
</dbReference>
<dbReference type="SMART" id="SM00028">
    <property type="entry name" value="TPR"/>
    <property type="match status" value="6"/>
</dbReference>
<feature type="repeat" description="TPR" evidence="1">
    <location>
        <begin position="855"/>
        <end position="888"/>
    </location>
</feature>
<feature type="repeat" description="TPR" evidence="1">
    <location>
        <begin position="645"/>
        <end position="678"/>
    </location>
</feature>
<dbReference type="Pfam" id="PF06985">
    <property type="entry name" value="HET"/>
    <property type="match status" value="1"/>
</dbReference>
<dbReference type="SUPFAM" id="SSF52540">
    <property type="entry name" value="P-loop containing nucleoside triphosphate hydrolases"/>
    <property type="match status" value="1"/>
</dbReference>
<dbReference type="Gene3D" id="1.25.40.10">
    <property type="entry name" value="Tetratricopeptide repeat domain"/>
    <property type="match status" value="2"/>
</dbReference>
<dbReference type="HOGENOM" id="CLU_000288_125_4_1"/>
<organism evidence="4 5">
    <name type="scientific">Cladophialophora immunda</name>
    <dbReference type="NCBI Taxonomy" id="569365"/>
    <lineage>
        <taxon>Eukaryota</taxon>
        <taxon>Fungi</taxon>
        <taxon>Dikarya</taxon>
        <taxon>Ascomycota</taxon>
        <taxon>Pezizomycotina</taxon>
        <taxon>Eurotiomycetes</taxon>
        <taxon>Chaetothyriomycetidae</taxon>
        <taxon>Chaetothyriales</taxon>
        <taxon>Herpotrichiellaceae</taxon>
        <taxon>Cladophialophora</taxon>
    </lineage>
</organism>
<name>A0A0D2CFA2_9EURO</name>
<feature type="compositionally biased region" description="Basic residues" evidence="2">
    <location>
        <begin position="973"/>
        <end position="986"/>
    </location>
</feature>
<feature type="region of interest" description="Disordered" evidence="2">
    <location>
        <begin position="955"/>
        <end position="986"/>
    </location>
</feature>
<evidence type="ECO:0000259" key="3">
    <source>
        <dbReference type="Pfam" id="PF06985"/>
    </source>
</evidence>
<dbReference type="GeneID" id="27344775"/>
<gene>
    <name evidence="4" type="ORF">PV07_05581</name>
</gene>
<proteinExistence type="predicted"/>
<dbReference type="PANTHER" id="PTHR10622:SF13">
    <property type="entry name" value="NACHT DOMAIN-CONTAINING PROTEIN"/>
    <property type="match status" value="1"/>
</dbReference>
<evidence type="ECO:0000313" key="4">
    <source>
        <dbReference type="EMBL" id="KIW29793.1"/>
    </source>
</evidence>
<evidence type="ECO:0000313" key="5">
    <source>
        <dbReference type="Proteomes" id="UP000054466"/>
    </source>
</evidence>
<dbReference type="PANTHER" id="PTHR10622">
    <property type="entry name" value="HET DOMAIN-CONTAINING PROTEIN"/>
    <property type="match status" value="1"/>
</dbReference>
<dbReference type="InterPro" id="IPR010730">
    <property type="entry name" value="HET"/>
</dbReference>
<dbReference type="RefSeq" id="XP_016250009.1">
    <property type="nucleotide sequence ID" value="XM_016392490.1"/>
</dbReference>
<protein>
    <recommendedName>
        <fullName evidence="3">Heterokaryon incompatibility domain-containing protein</fullName>
    </recommendedName>
</protein>
<dbReference type="Gene3D" id="3.40.50.300">
    <property type="entry name" value="P-loop containing nucleotide triphosphate hydrolases"/>
    <property type="match status" value="1"/>
</dbReference>
<feature type="repeat" description="TPR" evidence="1">
    <location>
        <begin position="771"/>
        <end position="804"/>
    </location>
</feature>